<feature type="chain" id="PRO_5018993912" description="Alginate lyase domain-containing protein" evidence="5">
    <location>
        <begin position="21"/>
        <end position="904"/>
    </location>
</feature>
<dbReference type="GO" id="GO:0016829">
    <property type="term" value="F:lyase activity"/>
    <property type="evidence" value="ECO:0007669"/>
    <property type="project" value="UniProtKB-KW"/>
</dbReference>
<dbReference type="GO" id="GO:0042597">
    <property type="term" value="C:periplasmic space"/>
    <property type="evidence" value="ECO:0007669"/>
    <property type="project" value="InterPro"/>
</dbReference>
<keyword evidence="2" id="KW-0547">Nucleotide-binding</keyword>
<feature type="region of interest" description="Disordered" evidence="4">
    <location>
        <begin position="214"/>
        <end position="242"/>
    </location>
</feature>
<feature type="compositionally biased region" description="Polar residues" evidence="4">
    <location>
        <begin position="231"/>
        <end position="242"/>
    </location>
</feature>
<evidence type="ECO:0000256" key="4">
    <source>
        <dbReference type="SAM" id="MobiDB-lite"/>
    </source>
</evidence>
<organism evidence="7 8">
    <name type="scientific">Gymnopilus dilepis</name>
    <dbReference type="NCBI Taxonomy" id="231916"/>
    <lineage>
        <taxon>Eukaryota</taxon>
        <taxon>Fungi</taxon>
        <taxon>Dikarya</taxon>
        <taxon>Basidiomycota</taxon>
        <taxon>Agaricomycotina</taxon>
        <taxon>Agaricomycetes</taxon>
        <taxon>Agaricomycetidae</taxon>
        <taxon>Agaricales</taxon>
        <taxon>Agaricineae</taxon>
        <taxon>Hymenogastraceae</taxon>
        <taxon>Gymnopilus</taxon>
    </lineage>
</organism>
<evidence type="ECO:0000256" key="5">
    <source>
        <dbReference type="SAM" id="SignalP"/>
    </source>
</evidence>
<keyword evidence="1 5" id="KW-0732">Signal</keyword>
<dbReference type="Proteomes" id="UP000284706">
    <property type="component" value="Unassembled WGS sequence"/>
</dbReference>
<evidence type="ECO:0000256" key="3">
    <source>
        <dbReference type="ARBA" id="ARBA00023239"/>
    </source>
</evidence>
<feature type="compositionally biased region" description="Low complexity" evidence="4">
    <location>
        <begin position="866"/>
        <end position="880"/>
    </location>
</feature>
<dbReference type="SMART" id="SM00173">
    <property type="entry name" value="RAS"/>
    <property type="match status" value="1"/>
</dbReference>
<dbReference type="AlphaFoldDB" id="A0A409YJI7"/>
<dbReference type="NCBIfam" id="TIGR00231">
    <property type="entry name" value="small_GTP"/>
    <property type="match status" value="1"/>
</dbReference>
<evidence type="ECO:0000259" key="6">
    <source>
        <dbReference type="Pfam" id="PF05426"/>
    </source>
</evidence>
<feature type="compositionally biased region" description="Low complexity" evidence="4">
    <location>
        <begin position="781"/>
        <end position="791"/>
    </location>
</feature>
<evidence type="ECO:0000256" key="1">
    <source>
        <dbReference type="ARBA" id="ARBA00022729"/>
    </source>
</evidence>
<dbReference type="Gene3D" id="1.50.10.100">
    <property type="entry name" value="Chondroitin AC/alginate lyase"/>
    <property type="match status" value="1"/>
</dbReference>
<dbReference type="CDD" id="cd01860">
    <property type="entry name" value="Rab5_related"/>
    <property type="match status" value="1"/>
</dbReference>
<dbReference type="PANTHER" id="PTHR47978">
    <property type="match status" value="1"/>
</dbReference>
<dbReference type="SMART" id="SM00175">
    <property type="entry name" value="RAB"/>
    <property type="match status" value="1"/>
</dbReference>
<accession>A0A409YJI7</accession>
<reference evidence="7 8" key="1">
    <citation type="journal article" date="2018" name="Evol. Lett.">
        <title>Horizontal gene cluster transfer increased hallucinogenic mushroom diversity.</title>
        <authorList>
            <person name="Reynolds H.T."/>
            <person name="Vijayakumar V."/>
            <person name="Gluck-Thaler E."/>
            <person name="Korotkin H.B."/>
            <person name="Matheny P.B."/>
            <person name="Slot J.C."/>
        </authorList>
    </citation>
    <scope>NUCLEOTIDE SEQUENCE [LARGE SCALE GENOMIC DNA]</scope>
    <source>
        <strain evidence="7 8">SRW20</strain>
    </source>
</reference>
<proteinExistence type="predicted"/>
<feature type="compositionally biased region" description="Basic and acidic residues" evidence="4">
    <location>
        <begin position="894"/>
        <end position="904"/>
    </location>
</feature>
<feature type="region of interest" description="Disordered" evidence="4">
    <location>
        <begin position="866"/>
        <end position="904"/>
    </location>
</feature>
<dbReference type="STRING" id="231916.A0A409YJI7"/>
<feature type="domain" description="Alginate lyase" evidence="6">
    <location>
        <begin position="226"/>
        <end position="496"/>
    </location>
</feature>
<dbReference type="Pfam" id="PF00071">
    <property type="entry name" value="Ras"/>
    <property type="match status" value="1"/>
</dbReference>
<keyword evidence="8" id="KW-1185">Reference proteome</keyword>
<feature type="region of interest" description="Disordered" evidence="4">
    <location>
        <begin position="781"/>
        <end position="818"/>
    </location>
</feature>
<dbReference type="InterPro" id="IPR001806">
    <property type="entry name" value="Small_GTPase"/>
</dbReference>
<dbReference type="PROSITE" id="PS51420">
    <property type="entry name" value="RHO"/>
    <property type="match status" value="1"/>
</dbReference>
<keyword evidence="3" id="KW-0456">Lyase</keyword>
<dbReference type="Gene3D" id="3.40.50.300">
    <property type="entry name" value="P-loop containing nucleotide triphosphate hydrolases"/>
    <property type="match status" value="1"/>
</dbReference>
<comment type="caution">
    <text evidence="7">The sequence shown here is derived from an EMBL/GenBank/DDBJ whole genome shotgun (WGS) entry which is preliminary data.</text>
</comment>
<dbReference type="PROSITE" id="PS51421">
    <property type="entry name" value="RAS"/>
    <property type="match status" value="1"/>
</dbReference>
<dbReference type="FunFam" id="3.40.50.300:FF:000808">
    <property type="entry name" value="Small GTP-binding protein, putative"/>
    <property type="match status" value="1"/>
</dbReference>
<dbReference type="PROSITE" id="PS51257">
    <property type="entry name" value="PROKAR_LIPOPROTEIN"/>
    <property type="match status" value="1"/>
</dbReference>
<dbReference type="SUPFAM" id="SSF48230">
    <property type="entry name" value="Chondroitin AC/alginate lyase"/>
    <property type="match status" value="1"/>
</dbReference>
<dbReference type="InterPro" id="IPR027417">
    <property type="entry name" value="P-loop_NTPase"/>
</dbReference>
<gene>
    <name evidence="7" type="ORF">CVT26_008006</name>
</gene>
<dbReference type="SMART" id="SM00174">
    <property type="entry name" value="RHO"/>
    <property type="match status" value="1"/>
</dbReference>
<protein>
    <recommendedName>
        <fullName evidence="6">Alginate lyase domain-containing protein</fullName>
    </recommendedName>
</protein>
<dbReference type="InterPro" id="IPR005225">
    <property type="entry name" value="Small_GTP-bd"/>
</dbReference>
<dbReference type="PROSITE" id="PS51419">
    <property type="entry name" value="RAB"/>
    <property type="match status" value="1"/>
</dbReference>
<dbReference type="InParanoid" id="A0A409YJI7"/>
<evidence type="ECO:0000256" key="2">
    <source>
        <dbReference type="ARBA" id="ARBA00022741"/>
    </source>
</evidence>
<dbReference type="PRINTS" id="PR00449">
    <property type="entry name" value="RASTRNSFRMNG"/>
</dbReference>
<dbReference type="SMR" id="A0A409YJI7"/>
<dbReference type="InterPro" id="IPR008929">
    <property type="entry name" value="Chondroitin_lyas"/>
</dbReference>
<dbReference type="EMBL" id="NHYE01000767">
    <property type="protein sequence ID" value="PPR03155.1"/>
    <property type="molecule type" value="Genomic_DNA"/>
</dbReference>
<dbReference type="GO" id="GO:0005525">
    <property type="term" value="F:GTP binding"/>
    <property type="evidence" value="ECO:0007669"/>
    <property type="project" value="InterPro"/>
</dbReference>
<evidence type="ECO:0000313" key="7">
    <source>
        <dbReference type="EMBL" id="PPR03155.1"/>
    </source>
</evidence>
<sequence length="904" mass="97490">MKISLAVLAVVSSLVACTLGDPNDWVNIEYVLAHAASRFGGSSSTADAQAYIVREAEVWARKGPWSMYNAGAGCHYAVFSPLITGVVDEQIGLPPSGDAHDFLSWAPYHWPDCDWCRASGRSYEAILSGLNLSQSSELVDPAPIQQSWLNLGHEGTQSIFAVPAPTRDAVEPTVAQSSVLNTGLSSHAIIIDVPSTLHSPSPSINLLTSTSTISTSTRRAPGPAQAAAKTTKASCTPSPTKTLQPSATWTTCPYISRDGVVNPDVRTLKGPDAINSAAQAVIYNAIAFALQKSPSPSKSAVDIIDAFFLASNTKMNPNVQFGQVVRGPGPSGRTGTFTGVLDLRGLVKVVNGIAVLKANGSPDWDAIRDKAMLSWAAEYTQWLTSSDIGKKTASRANNHGTFYASQLAALKYLLGDRKGAIEVLQNFCKTTFLDQIAKSGEQPFEAARTRPWHYRCFNLEALITNAKLADELGINLWDCKSKYGATIQTAVDFLMSTNPGDEDASLVIPHVAAVAAAYGDPQGKYMSFLKKNEPSYVSKAFWFYNQAAAFPNAPSSRSQATAMLWRKEHSLTIRDSTRLDPPAAVEVKFECPQVFKDEVKVEIEDDLVEIVDETVIHYYDRLRPTPLNSSLILLFSILILYHDGGCFWFCGQVCPGQTCSSSCFLLGEAAVGKSSVVLRFVNNEFQPNKEPTIGAAFLTQKCRLEDRILRYEIWDTAGQERFHSLAPMYYRNAQAAVVVYDVTKASSLEKAKSWVKELQRQANPNIVIALAGNKVDLVQPSASSSSAVSPSESEDEADDATATPGETPGTGGEPENLRQVPREEAQAYATEAGLLFFETSAKTGEGIVDIFTEIAKKIPIEHILAASRGSSGRPGASGSRTDGTRQPGVNLEENATKGKDACNC</sequence>
<name>A0A409YJI7_9AGAR</name>
<evidence type="ECO:0000313" key="8">
    <source>
        <dbReference type="Proteomes" id="UP000284706"/>
    </source>
</evidence>
<dbReference type="SMART" id="SM00176">
    <property type="entry name" value="RAN"/>
    <property type="match status" value="1"/>
</dbReference>
<feature type="signal peptide" evidence="5">
    <location>
        <begin position="1"/>
        <end position="20"/>
    </location>
</feature>
<dbReference type="GO" id="GO:0003924">
    <property type="term" value="F:GTPase activity"/>
    <property type="evidence" value="ECO:0007669"/>
    <property type="project" value="InterPro"/>
</dbReference>
<dbReference type="SUPFAM" id="SSF52540">
    <property type="entry name" value="P-loop containing nucleoside triphosphate hydrolases"/>
    <property type="match status" value="1"/>
</dbReference>
<dbReference type="OrthoDB" id="63533at2759"/>
<dbReference type="InterPro" id="IPR008397">
    <property type="entry name" value="Alginate_lyase_dom"/>
</dbReference>
<dbReference type="Pfam" id="PF05426">
    <property type="entry name" value="Alginate_lyase"/>
    <property type="match status" value="1"/>
</dbReference>